<gene>
    <name evidence="5" type="ORF">METZ01_LOCUS105848</name>
</gene>
<dbReference type="GO" id="GO:0047952">
    <property type="term" value="F:glycerol-3-phosphate dehydrogenase [NAD(P)+] activity"/>
    <property type="evidence" value="ECO:0007669"/>
    <property type="project" value="TreeGrafter"/>
</dbReference>
<keyword evidence="3" id="KW-0520">NAD</keyword>
<dbReference type="PANTHER" id="PTHR11728:SF1">
    <property type="entry name" value="GLYCEROL-3-PHOSPHATE DEHYDROGENASE [NAD(+)] 2, CHLOROPLASTIC"/>
    <property type="match status" value="1"/>
</dbReference>
<dbReference type="PRINTS" id="PR00077">
    <property type="entry name" value="GPDHDRGNASE"/>
</dbReference>
<proteinExistence type="inferred from homology"/>
<comment type="similarity">
    <text evidence="1">Belongs to the NAD-dependent glycerol-3-phosphate dehydrogenase family.</text>
</comment>
<evidence type="ECO:0000256" key="2">
    <source>
        <dbReference type="ARBA" id="ARBA00023002"/>
    </source>
</evidence>
<dbReference type="InterPro" id="IPR006109">
    <property type="entry name" value="G3P_DH_NAD-dep_C"/>
</dbReference>
<evidence type="ECO:0000313" key="5">
    <source>
        <dbReference type="EMBL" id="SVA52994.1"/>
    </source>
</evidence>
<dbReference type="Gene3D" id="3.40.50.720">
    <property type="entry name" value="NAD(P)-binding Rossmann-like Domain"/>
    <property type="match status" value="1"/>
</dbReference>
<sequence length="196" mass="20189">PNLAKEIIVGKPSSTVIATTDEATATYAQTFLNSSNLRVYTNRDVIGVELAGALKNIVAIAAGISDGLGFGDNAKASIITRGLAEISRLGVSLGANPATFAGLAGMGDVIATCSSNLSRNNSLGRMLASGMPLEDITDAMENIAEGIGTTQEVVQIAETMNIDIPLTKSVYSVLFDGVTPLNAVAELMARSPTSEL</sequence>
<reference evidence="5" key="1">
    <citation type="submission" date="2018-05" db="EMBL/GenBank/DDBJ databases">
        <authorList>
            <person name="Lanie J.A."/>
            <person name="Ng W.-L."/>
            <person name="Kazmierczak K.M."/>
            <person name="Andrzejewski T.M."/>
            <person name="Davidsen T.M."/>
            <person name="Wayne K.J."/>
            <person name="Tettelin H."/>
            <person name="Glass J.I."/>
            <person name="Rusch D."/>
            <person name="Podicherti R."/>
            <person name="Tsui H.-C.T."/>
            <person name="Winkler M.E."/>
        </authorList>
    </citation>
    <scope>NUCLEOTIDE SEQUENCE</scope>
</reference>
<dbReference type="Pfam" id="PF07479">
    <property type="entry name" value="NAD_Gly3P_dh_C"/>
    <property type="match status" value="1"/>
</dbReference>
<keyword evidence="2" id="KW-0560">Oxidoreductase</keyword>
<feature type="non-terminal residue" evidence="5">
    <location>
        <position position="1"/>
    </location>
</feature>
<organism evidence="5">
    <name type="scientific">marine metagenome</name>
    <dbReference type="NCBI Taxonomy" id="408172"/>
    <lineage>
        <taxon>unclassified sequences</taxon>
        <taxon>metagenomes</taxon>
        <taxon>ecological metagenomes</taxon>
    </lineage>
</organism>
<dbReference type="NCBIfam" id="NF000940">
    <property type="entry name" value="PRK00094.1-2"/>
    <property type="match status" value="1"/>
</dbReference>
<dbReference type="GO" id="GO:0006072">
    <property type="term" value="P:glycerol-3-phosphate metabolic process"/>
    <property type="evidence" value="ECO:0007669"/>
    <property type="project" value="InterPro"/>
</dbReference>
<dbReference type="NCBIfam" id="NF000942">
    <property type="entry name" value="PRK00094.1-4"/>
    <property type="match status" value="1"/>
</dbReference>
<dbReference type="Gene3D" id="1.10.1040.10">
    <property type="entry name" value="N-(1-d-carboxylethyl)-l-norvaline Dehydrogenase, domain 2"/>
    <property type="match status" value="1"/>
</dbReference>
<dbReference type="FunFam" id="1.10.1040.10:FF:000001">
    <property type="entry name" value="Glycerol-3-phosphate dehydrogenase [NAD(P)+]"/>
    <property type="match status" value="1"/>
</dbReference>
<evidence type="ECO:0000259" key="4">
    <source>
        <dbReference type="Pfam" id="PF07479"/>
    </source>
</evidence>
<dbReference type="AlphaFoldDB" id="A0A381WKF5"/>
<dbReference type="PROSITE" id="PS00957">
    <property type="entry name" value="NAD_G3PDH"/>
    <property type="match status" value="1"/>
</dbReference>
<name>A0A381WKF5_9ZZZZ</name>
<dbReference type="InterPro" id="IPR013328">
    <property type="entry name" value="6PGD_dom2"/>
</dbReference>
<accession>A0A381WKF5</accession>
<feature type="domain" description="Glycerol-3-phosphate dehydrogenase NAD-dependent C-terminal" evidence="4">
    <location>
        <begin position="44"/>
        <end position="184"/>
    </location>
</feature>
<protein>
    <recommendedName>
        <fullName evidence="4">Glycerol-3-phosphate dehydrogenase NAD-dependent C-terminal domain-containing protein</fullName>
    </recommendedName>
</protein>
<dbReference type="GO" id="GO:0005829">
    <property type="term" value="C:cytosol"/>
    <property type="evidence" value="ECO:0007669"/>
    <property type="project" value="TreeGrafter"/>
</dbReference>
<dbReference type="InterPro" id="IPR006168">
    <property type="entry name" value="G3P_DH_NAD-dep"/>
</dbReference>
<dbReference type="GO" id="GO:0005975">
    <property type="term" value="P:carbohydrate metabolic process"/>
    <property type="evidence" value="ECO:0007669"/>
    <property type="project" value="InterPro"/>
</dbReference>
<dbReference type="EMBL" id="UINC01012089">
    <property type="protein sequence ID" value="SVA52994.1"/>
    <property type="molecule type" value="Genomic_DNA"/>
</dbReference>
<dbReference type="InterPro" id="IPR008927">
    <property type="entry name" value="6-PGluconate_DH-like_C_sf"/>
</dbReference>
<evidence type="ECO:0000256" key="1">
    <source>
        <dbReference type="ARBA" id="ARBA00011009"/>
    </source>
</evidence>
<dbReference type="SUPFAM" id="SSF48179">
    <property type="entry name" value="6-phosphogluconate dehydrogenase C-terminal domain-like"/>
    <property type="match status" value="1"/>
</dbReference>
<evidence type="ECO:0000256" key="3">
    <source>
        <dbReference type="ARBA" id="ARBA00023027"/>
    </source>
</evidence>
<dbReference type="PANTHER" id="PTHR11728">
    <property type="entry name" value="GLYCEROL-3-PHOSPHATE DEHYDROGENASE"/>
    <property type="match status" value="1"/>
</dbReference>